<dbReference type="PANTHER" id="PTHR39962:SF1">
    <property type="entry name" value="LPXI FAMILY PROTEIN"/>
    <property type="match status" value="1"/>
</dbReference>
<name>A0A8J7P979_9BACT</name>
<dbReference type="InterPro" id="IPR010415">
    <property type="entry name" value="LpxI_C"/>
</dbReference>
<evidence type="ECO:0000259" key="2">
    <source>
        <dbReference type="Pfam" id="PF17930"/>
    </source>
</evidence>
<dbReference type="PANTHER" id="PTHR39962">
    <property type="entry name" value="BLL4848 PROTEIN"/>
    <property type="match status" value="1"/>
</dbReference>
<evidence type="ECO:0000313" key="4">
    <source>
        <dbReference type="Proteomes" id="UP000664277"/>
    </source>
</evidence>
<proteinExistence type="predicted"/>
<feature type="domain" description="LpxI C-terminal" evidence="1">
    <location>
        <begin position="150"/>
        <end position="284"/>
    </location>
</feature>
<evidence type="ECO:0000259" key="1">
    <source>
        <dbReference type="Pfam" id="PF06230"/>
    </source>
</evidence>
<dbReference type="Gene3D" id="3.40.50.20">
    <property type="match status" value="1"/>
</dbReference>
<dbReference type="Proteomes" id="UP000664277">
    <property type="component" value="Unassembled WGS sequence"/>
</dbReference>
<dbReference type="InterPro" id="IPR041255">
    <property type="entry name" value="LpxI_N"/>
</dbReference>
<accession>A0A8J7P979</accession>
<reference evidence="3" key="1">
    <citation type="submission" date="2021-02" db="EMBL/GenBank/DDBJ databases">
        <title>Genome-Resolved Metagenomics of a Microbial Community Performing Photosynthetic Biological Nutrient Removal.</title>
        <authorList>
            <person name="Mcdaniel E.A."/>
        </authorList>
    </citation>
    <scope>NUCLEOTIDE SEQUENCE</scope>
    <source>
        <strain evidence="3">UWPOB_OBS1</strain>
    </source>
</reference>
<comment type="caution">
    <text evidence="3">The sequence shown here is derived from an EMBL/GenBank/DDBJ whole genome shotgun (WGS) entry which is preliminary data.</text>
</comment>
<dbReference type="Pfam" id="PF17930">
    <property type="entry name" value="LpxI_N"/>
    <property type="match status" value="1"/>
</dbReference>
<dbReference type="AlphaFoldDB" id="A0A8J7P979"/>
<dbReference type="Gene3D" id="3.40.140.80">
    <property type="match status" value="1"/>
</dbReference>
<evidence type="ECO:0000313" key="3">
    <source>
        <dbReference type="EMBL" id="MBN8661849.1"/>
    </source>
</evidence>
<dbReference type="Pfam" id="PF06230">
    <property type="entry name" value="LpxI_C"/>
    <property type="match status" value="1"/>
</dbReference>
<sequence>MSLTKETNPNVDTKSLGIIAGEGKLPSLVAQSAKARGFSVVGLALSEDARDLIEPHADKTFLIAPGQLGRNLGLFKKEGCGCAVFIGKVPKLNLLRQLHKLDWTAIRELSKLPNFNDDTIQNHMGDLMEAMGVQVLTQREFLSHLFPEIGSMTNRQLSAEDYADIEFGMGVAREIARLDIGQTVVVRNRMVVAIEAIEGTDETIRRAVKLARGPVVVCKVSKPNQDQRFDVPTVGMSTLRSMLKEDAAEGGAEGSILVVEAKETLVVDREEMIAFAEKHGIAIVSAPLPEKSK</sequence>
<organism evidence="3 4">
    <name type="scientific">Candidatus Obscuribacter phosphatis</name>
    <dbReference type="NCBI Taxonomy" id="1906157"/>
    <lineage>
        <taxon>Bacteria</taxon>
        <taxon>Bacillati</taxon>
        <taxon>Candidatus Melainabacteria</taxon>
        <taxon>Candidatus Obscuribacterales</taxon>
        <taxon>Candidatus Obscuribacteraceae</taxon>
        <taxon>Candidatus Obscuribacter</taxon>
    </lineage>
</organism>
<dbReference type="InterPro" id="IPR043167">
    <property type="entry name" value="LpxI_C_sf"/>
</dbReference>
<dbReference type="InterPro" id="IPR053174">
    <property type="entry name" value="LpxI"/>
</dbReference>
<dbReference type="EC" id="3.6.1.54" evidence="3"/>
<protein>
    <submittedName>
        <fullName evidence="3">UDP-2,3-diacylglucosamine diphosphatase LpxI</fullName>
        <ecNumber evidence="3">3.6.1.54</ecNumber>
    </submittedName>
</protein>
<gene>
    <name evidence="3" type="primary">lpxI</name>
    <name evidence="3" type="ORF">J0M35_15895</name>
</gene>
<dbReference type="GO" id="GO:0016787">
    <property type="term" value="F:hydrolase activity"/>
    <property type="evidence" value="ECO:0007669"/>
    <property type="project" value="UniProtKB-KW"/>
</dbReference>
<keyword evidence="3" id="KW-0378">Hydrolase</keyword>
<feature type="domain" description="LpxI N-terminal" evidence="2">
    <location>
        <begin position="16"/>
        <end position="145"/>
    </location>
</feature>
<dbReference type="EMBL" id="JAFLCK010000026">
    <property type="protein sequence ID" value="MBN8661849.1"/>
    <property type="molecule type" value="Genomic_DNA"/>
</dbReference>